<dbReference type="Proteomes" id="UP001152622">
    <property type="component" value="Chromosome 13"/>
</dbReference>
<organism evidence="2 3">
    <name type="scientific">Synaphobranchus kaupii</name>
    <name type="common">Kaup's arrowtooth eel</name>
    <dbReference type="NCBI Taxonomy" id="118154"/>
    <lineage>
        <taxon>Eukaryota</taxon>
        <taxon>Metazoa</taxon>
        <taxon>Chordata</taxon>
        <taxon>Craniata</taxon>
        <taxon>Vertebrata</taxon>
        <taxon>Euteleostomi</taxon>
        <taxon>Actinopterygii</taxon>
        <taxon>Neopterygii</taxon>
        <taxon>Teleostei</taxon>
        <taxon>Anguilliformes</taxon>
        <taxon>Synaphobranchidae</taxon>
        <taxon>Synaphobranchus</taxon>
    </lineage>
</organism>
<feature type="compositionally biased region" description="Basic and acidic residues" evidence="1">
    <location>
        <begin position="55"/>
        <end position="65"/>
    </location>
</feature>
<comment type="caution">
    <text evidence="2">The sequence shown here is derived from an EMBL/GenBank/DDBJ whole genome shotgun (WGS) entry which is preliminary data.</text>
</comment>
<evidence type="ECO:0000313" key="2">
    <source>
        <dbReference type="EMBL" id="KAJ8344113.1"/>
    </source>
</evidence>
<keyword evidence="3" id="KW-1185">Reference proteome</keyword>
<dbReference type="AlphaFoldDB" id="A0A9Q1ILD6"/>
<reference evidence="2" key="1">
    <citation type="journal article" date="2023" name="Science">
        <title>Genome structures resolve the early diversification of teleost fishes.</title>
        <authorList>
            <person name="Parey E."/>
            <person name="Louis A."/>
            <person name="Montfort J."/>
            <person name="Bouchez O."/>
            <person name="Roques C."/>
            <person name="Iampietro C."/>
            <person name="Lluch J."/>
            <person name="Castinel A."/>
            <person name="Donnadieu C."/>
            <person name="Desvignes T."/>
            <person name="Floi Bucao C."/>
            <person name="Jouanno E."/>
            <person name="Wen M."/>
            <person name="Mejri S."/>
            <person name="Dirks R."/>
            <person name="Jansen H."/>
            <person name="Henkel C."/>
            <person name="Chen W.J."/>
            <person name="Zahm M."/>
            <person name="Cabau C."/>
            <person name="Klopp C."/>
            <person name="Thompson A.W."/>
            <person name="Robinson-Rechavi M."/>
            <person name="Braasch I."/>
            <person name="Lecointre G."/>
            <person name="Bobe J."/>
            <person name="Postlethwait J.H."/>
            <person name="Berthelot C."/>
            <person name="Roest Crollius H."/>
            <person name="Guiguen Y."/>
        </authorList>
    </citation>
    <scope>NUCLEOTIDE SEQUENCE</scope>
    <source>
        <strain evidence="2">WJC10195</strain>
    </source>
</reference>
<gene>
    <name evidence="2" type="ORF">SKAU_G00314420</name>
</gene>
<proteinExistence type="predicted"/>
<feature type="region of interest" description="Disordered" evidence="1">
    <location>
        <begin position="27"/>
        <end position="84"/>
    </location>
</feature>
<protein>
    <submittedName>
        <fullName evidence="2">Uncharacterized protein</fullName>
    </submittedName>
</protein>
<name>A0A9Q1ILD6_SYNKA</name>
<sequence length="104" mass="11839">MKTPGYRGSYKQVGGLIKIFTLSESCVHSHHPKPLPPPDPPRKNVILSSSVPSDLRPRRPQEDRTLQTPGRRSRRRRRANAKENKVGIICAQSIKCKRCLFPRT</sequence>
<dbReference type="EMBL" id="JAINUF010000013">
    <property type="protein sequence ID" value="KAJ8344113.1"/>
    <property type="molecule type" value="Genomic_DNA"/>
</dbReference>
<evidence type="ECO:0000313" key="3">
    <source>
        <dbReference type="Proteomes" id="UP001152622"/>
    </source>
</evidence>
<accession>A0A9Q1ILD6</accession>
<evidence type="ECO:0000256" key="1">
    <source>
        <dbReference type="SAM" id="MobiDB-lite"/>
    </source>
</evidence>